<dbReference type="PANTHER" id="PTHR47926:SF533">
    <property type="entry name" value="DYW DOMAIN-CONTAINING PROTEIN"/>
    <property type="match status" value="1"/>
</dbReference>
<comment type="similarity">
    <text evidence="1">Belongs to the PPR family. PCMP-H subfamily.</text>
</comment>
<feature type="repeat" description="PPR" evidence="3">
    <location>
        <begin position="86"/>
        <end position="120"/>
    </location>
</feature>
<evidence type="ECO:0000256" key="1">
    <source>
        <dbReference type="ARBA" id="ARBA00006643"/>
    </source>
</evidence>
<name>A0AAP0QHJ7_9ROSI</name>
<dbReference type="Pfam" id="PF13041">
    <property type="entry name" value="PPR_2"/>
    <property type="match status" value="3"/>
</dbReference>
<dbReference type="EMBL" id="JBCGBO010000005">
    <property type="protein sequence ID" value="KAK9197793.1"/>
    <property type="molecule type" value="Genomic_DNA"/>
</dbReference>
<evidence type="ECO:0000313" key="4">
    <source>
        <dbReference type="EMBL" id="KAK9197793.1"/>
    </source>
</evidence>
<dbReference type="Gene3D" id="1.25.40.10">
    <property type="entry name" value="Tetratricopeptide repeat domain"/>
    <property type="match status" value="6"/>
</dbReference>
<evidence type="ECO:0000256" key="2">
    <source>
        <dbReference type="ARBA" id="ARBA00022737"/>
    </source>
</evidence>
<dbReference type="InterPro" id="IPR011990">
    <property type="entry name" value="TPR-like_helical_dom_sf"/>
</dbReference>
<feature type="repeat" description="PPR" evidence="3">
    <location>
        <begin position="382"/>
        <end position="416"/>
    </location>
</feature>
<dbReference type="InterPro" id="IPR046848">
    <property type="entry name" value="E_motif"/>
</dbReference>
<dbReference type="Pfam" id="PF01535">
    <property type="entry name" value="PPR"/>
    <property type="match status" value="4"/>
</dbReference>
<dbReference type="Proteomes" id="UP001428341">
    <property type="component" value="Unassembled WGS sequence"/>
</dbReference>
<dbReference type="GO" id="GO:0003729">
    <property type="term" value="F:mRNA binding"/>
    <property type="evidence" value="ECO:0007669"/>
    <property type="project" value="UniProtKB-ARBA"/>
</dbReference>
<dbReference type="Pfam" id="PF20431">
    <property type="entry name" value="E_motif"/>
    <property type="match status" value="1"/>
</dbReference>
<dbReference type="FunFam" id="1.25.40.10:FF:000690">
    <property type="entry name" value="Pentatricopeptide repeat-containing protein"/>
    <property type="match status" value="1"/>
</dbReference>
<dbReference type="NCBIfam" id="TIGR00756">
    <property type="entry name" value="PPR"/>
    <property type="match status" value="3"/>
</dbReference>
<dbReference type="InterPro" id="IPR002885">
    <property type="entry name" value="PPR_rpt"/>
</dbReference>
<feature type="repeat" description="PPR" evidence="3">
    <location>
        <begin position="584"/>
        <end position="618"/>
    </location>
</feature>
<dbReference type="PANTHER" id="PTHR47926">
    <property type="entry name" value="PENTATRICOPEPTIDE REPEAT-CONTAINING PROTEIN"/>
    <property type="match status" value="1"/>
</dbReference>
<dbReference type="InterPro" id="IPR046960">
    <property type="entry name" value="PPR_At4g14850-like_plant"/>
</dbReference>
<keyword evidence="5" id="KW-1185">Reference proteome</keyword>
<feature type="repeat" description="PPR" evidence="3">
    <location>
        <begin position="184"/>
        <end position="218"/>
    </location>
</feature>
<dbReference type="GO" id="GO:0009451">
    <property type="term" value="P:RNA modification"/>
    <property type="evidence" value="ECO:0007669"/>
    <property type="project" value="InterPro"/>
</dbReference>
<dbReference type="FunFam" id="1.25.40.10:FF:000396">
    <property type="entry name" value="Pentatricopeptide repeat-containing protein At2g36730"/>
    <property type="match status" value="1"/>
</dbReference>
<comment type="caution">
    <text evidence="4">The sequence shown here is derived from an EMBL/GenBank/DDBJ whole genome shotgun (WGS) entry which is preliminary data.</text>
</comment>
<sequence>MKRLTHSISIQKPSIKTLLNQNNHSQALKSSLALLSPLLTDQIYSLLIKNGHHLDPILSTTLISHFNKFADFRRAFRFFFDTQNPDIITYNALISGLARFCQSGPALKLFDRLRYQGLRPDAFTFSSLVKACGSLQENEIVHGVCLKLGFSSRVYLVSGFVENYAKSGELVSAEMCFRDCLDLDNVAYTAMVCGYVWNGEFDKSKEVFVEMRSLGLELNEFSLTAVLGASFDVKEGEQIHGFGVKVGFLSGVCNHLNNAIMNLYVRCGQKLDAVKMFDEITEPDVVSWSERIAAACDGVEAFGLFKDLRFNDFQINEYTMINLLSSVGGERILRAGKQIQAFCYKVGFMEVVSIGNALISMYGKCGQVNDARSIFYYMIFKDSVSWNSMIAGYSENGFFNQALDMFCHMLEFSLIPNGYTMASILEAVSNSKSLKQAMQVHSHIIKSGFLLDDSMISCLITTYGKCNALNESKRVLSEIDKKNAVHINALASVLVYASCHAEALELYRTIWGSCREVNGSTFSIVLKACAAMTDLEQGKAIHCLALKARYDQDIFVESAVIDMYCKCGTIEDAKRAFRKICRDSLAGWNAMMVGYAQHGCYHEVSNLFNKMSKFGVKPDEITYLAVLTSCCHAGLVREARTYLSCMSDLHGLIPQLEHYACIVDLLGRVGLLEGAKMTIDQMPIPPDAHIWQSLLSACTIYGNIDLGLLAGSKLLELQPDNESSYVLLSNLYASAGMWNDVGKLRKEMKEKFLCKEPGCSWIHVGGYTHHFYAGDTSHSQSKEIYKELIKLYEHMVATAKL</sequence>
<organism evidence="4 5">
    <name type="scientific">Citrus x changshan-huyou</name>
    <dbReference type="NCBI Taxonomy" id="2935761"/>
    <lineage>
        <taxon>Eukaryota</taxon>
        <taxon>Viridiplantae</taxon>
        <taxon>Streptophyta</taxon>
        <taxon>Embryophyta</taxon>
        <taxon>Tracheophyta</taxon>
        <taxon>Spermatophyta</taxon>
        <taxon>Magnoliopsida</taxon>
        <taxon>eudicotyledons</taxon>
        <taxon>Gunneridae</taxon>
        <taxon>Pentapetalae</taxon>
        <taxon>rosids</taxon>
        <taxon>malvids</taxon>
        <taxon>Sapindales</taxon>
        <taxon>Rutaceae</taxon>
        <taxon>Aurantioideae</taxon>
        <taxon>Citrus</taxon>
    </lineage>
</organism>
<dbReference type="AlphaFoldDB" id="A0AAP0QHJ7"/>
<proteinExistence type="inferred from homology"/>
<dbReference type="PROSITE" id="PS51375">
    <property type="entry name" value="PPR"/>
    <property type="match status" value="4"/>
</dbReference>
<evidence type="ECO:0000256" key="3">
    <source>
        <dbReference type="PROSITE-ProRule" id="PRU00708"/>
    </source>
</evidence>
<evidence type="ECO:0008006" key="6">
    <source>
        <dbReference type="Google" id="ProtNLM"/>
    </source>
</evidence>
<keyword evidence="2" id="KW-0677">Repeat</keyword>
<accession>A0AAP0QHJ7</accession>
<reference evidence="4 5" key="1">
    <citation type="submission" date="2024-05" db="EMBL/GenBank/DDBJ databases">
        <title>Haplotype-resolved chromosome-level genome assembly of Huyou (Citrus changshanensis).</title>
        <authorList>
            <person name="Miao C."/>
            <person name="Chen W."/>
            <person name="Wu Y."/>
            <person name="Wang L."/>
            <person name="Zhao S."/>
            <person name="Grierson D."/>
            <person name="Xu C."/>
            <person name="Chen K."/>
        </authorList>
    </citation>
    <scope>NUCLEOTIDE SEQUENCE [LARGE SCALE GENOMIC DNA]</scope>
    <source>
        <strain evidence="4">01-14</strain>
        <tissue evidence="4">Leaf</tissue>
    </source>
</reference>
<evidence type="ECO:0000313" key="5">
    <source>
        <dbReference type="Proteomes" id="UP001428341"/>
    </source>
</evidence>
<gene>
    <name evidence="4" type="ORF">WN944_012976</name>
</gene>
<protein>
    <recommendedName>
        <fullName evidence="6">Pentatricopeptide repeat-containing protein</fullName>
    </recommendedName>
</protein>